<dbReference type="Gene3D" id="1.10.3090.10">
    <property type="entry name" value="cca-adding enzyme, domain 2"/>
    <property type="match status" value="1"/>
</dbReference>
<keyword evidence="2" id="KW-0808">Transferase</keyword>
<dbReference type="InterPro" id="IPR043519">
    <property type="entry name" value="NT_sf"/>
</dbReference>
<evidence type="ECO:0000256" key="8">
    <source>
        <dbReference type="ARBA" id="ARBA00022840"/>
    </source>
</evidence>
<dbReference type="SUPFAM" id="SSF81301">
    <property type="entry name" value="Nucleotidyltransferase"/>
    <property type="match status" value="1"/>
</dbReference>
<dbReference type="GO" id="GO:0046872">
    <property type="term" value="F:metal ion binding"/>
    <property type="evidence" value="ECO:0007669"/>
    <property type="project" value="UniProtKB-KW"/>
</dbReference>
<dbReference type="InterPro" id="IPR012006">
    <property type="entry name" value="CCA_bact"/>
</dbReference>
<dbReference type="Pfam" id="PF01743">
    <property type="entry name" value="PolyA_pol"/>
    <property type="match status" value="1"/>
</dbReference>
<evidence type="ECO:0000259" key="12">
    <source>
        <dbReference type="Pfam" id="PF12627"/>
    </source>
</evidence>
<evidence type="ECO:0000256" key="2">
    <source>
        <dbReference type="ARBA" id="ARBA00022679"/>
    </source>
</evidence>
<keyword evidence="7" id="KW-0692">RNA repair</keyword>
<dbReference type="InterPro" id="IPR050124">
    <property type="entry name" value="tRNA_CCA-adding_enzyme"/>
</dbReference>
<keyword evidence="10" id="KW-0694">RNA-binding</keyword>
<keyword evidence="6" id="KW-0547">Nucleotide-binding</keyword>
<feature type="domain" description="tRNA nucleotidyltransferase/poly(A) polymerase RNA and SrmB- binding" evidence="12">
    <location>
        <begin position="158"/>
        <end position="220"/>
    </location>
</feature>
<comment type="caution">
    <text evidence="13">The sequence shown here is derived from an EMBL/GenBank/DDBJ whole genome shotgun (WGS) entry which is preliminary data.</text>
</comment>
<evidence type="ECO:0000259" key="11">
    <source>
        <dbReference type="Pfam" id="PF01743"/>
    </source>
</evidence>
<evidence type="ECO:0000256" key="5">
    <source>
        <dbReference type="ARBA" id="ARBA00022723"/>
    </source>
</evidence>
<dbReference type="EMBL" id="LAZR01016427">
    <property type="protein sequence ID" value="KKM04544.1"/>
    <property type="molecule type" value="Genomic_DNA"/>
</dbReference>
<dbReference type="InterPro" id="IPR032828">
    <property type="entry name" value="PolyA_RNA-bd"/>
</dbReference>
<evidence type="ECO:0000256" key="4">
    <source>
        <dbReference type="ARBA" id="ARBA00022695"/>
    </source>
</evidence>
<proteinExistence type="predicted"/>
<evidence type="ECO:0000256" key="6">
    <source>
        <dbReference type="ARBA" id="ARBA00022741"/>
    </source>
</evidence>
<protein>
    <recommendedName>
        <fullName evidence="14">Poly A polymerase head domain-containing protein</fullName>
    </recommendedName>
</protein>
<keyword evidence="8" id="KW-0067">ATP-binding</keyword>
<dbReference type="InterPro" id="IPR002646">
    <property type="entry name" value="PolA_pol_head_dom"/>
</dbReference>
<dbReference type="Pfam" id="PF12627">
    <property type="entry name" value="PolyA_pol_RNAbd"/>
    <property type="match status" value="1"/>
</dbReference>
<dbReference type="GO" id="GO:0004810">
    <property type="term" value="F:CCA tRNA nucleotidyltransferase activity"/>
    <property type="evidence" value="ECO:0007669"/>
    <property type="project" value="InterPro"/>
</dbReference>
<sequence>MTPTQYIVGGAVRDVLLGNDPRDLDYVWVGATPEFLSSLGMSQVGADFPVFLDAVGNEHALARTERKVGEGYKGFEVQFDSSVTLKDDLIRRDLTINAMAVLSHDWDRFVETKDPECVFDLFGGLADLELKTLRHVSDAFSEDPVRVLRVARFAARYNFNIAPETLNLMCALTQSGELDHLVPERVWAEMEKAMREPFPGDFFVPLADIGALKVLMPELDYGVITDANLTRASQLPSKGRFAALLVDLTADNIKSLLDRLKAPSDVRQLAVRTRRLVTLLCSDLTPERVVSTLEKMGTFQDDRDTLGALQVCDTLVLNHLSGFTDRLCQVRTLVWSLRDVCFASLTENQQETLKGPEIGAALRELRLQLVRTP</sequence>
<dbReference type="PIRSF" id="PIRSF000813">
    <property type="entry name" value="CCA_bact"/>
    <property type="match status" value="1"/>
</dbReference>
<dbReference type="GO" id="GO:0001680">
    <property type="term" value="P:tRNA 3'-terminal CCA addition"/>
    <property type="evidence" value="ECO:0007669"/>
    <property type="project" value="InterPro"/>
</dbReference>
<evidence type="ECO:0000256" key="3">
    <source>
        <dbReference type="ARBA" id="ARBA00022694"/>
    </source>
</evidence>
<dbReference type="AlphaFoldDB" id="A0A0F9H0D7"/>
<keyword evidence="3" id="KW-0819">tRNA processing</keyword>
<dbReference type="GO" id="GO:0005524">
    <property type="term" value="F:ATP binding"/>
    <property type="evidence" value="ECO:0007669"/>
    <property type="project" value="UniProtKB-KW"/>
</dbReference>
<evidence type="ECO:0008006" key="14">
    <source>
        <dbReference type="Google" id="ProtNLM"/>
    </source>
</evidence>
<dbReference type="PANTHER" id="PTHR47545:SF1">
    <property type="entry name" value="MULTIFUNCTIONAL CCA PROTEIN"/>
    <property type="match status" value="1"/>
</dbReference>
<evidence type="ECO:0000256" key="7">
    <source>
        <dbReference type="ARBA" id="ARBA00022800"/>
    </source>
</evidence>
<keyword evidence="4" id="KW-0548">Nucleotidyltransferase</keyword>
<dbReference type="Gene3D" id="3.30.460.10">
    <property type="entry name" value="Beta Polymerase, domain 2"/>
    <property type="match status" value="1"/>
</dbReference>
<evidence type="ECO:0000256" key="1">
    <source>
        <dbReference type="ARBA" id="ARBA00001946"/>
    </source>
</evidence>
<accession>A0A0F9H0D7</accession>
<dbReference type="GO" id="GO:0003723">
    <property type="term" value="F:RNA binding"/>
    <property type="evidence" value="ECO:0007669"/>
    <property type="project" value="UniProtKB-KW"/>
</dbReference>
<reference evidence="13" key="1">
    <citation type="journal article" date="2015" name="Nature">
        <title>Complex archaea that bridge the gap between prokaryotes and eukaryotes.</title>
        <authorList>
            <person name="Spang A."/>
            <person name="Saw J.H."/>
            <person name="Jorgensen S.L."/>
            <person name="Zaremba-Niedzwiedzka K."/>
            <person name="Martijn J."/>
            <person name="Lind A.E."/>
            <person name="van Eijk R."/>
            <person name="Schleper C."/>
            <person name="Guy L."/>
            <person name="Ettema T.J."/>
        </authorList>
    </citation>
    <scope>NUCLEOTIDE SEQUENCE</scope>
</reference>
<dbReference type="SUPFAM" id="SSF81891">
    <property type="entry name" value="Poly A polymerase C-terminal region-like"/>
    <property type="match status" value="1"/>
</dbReference>
<comment type="cofactor">
    <cofactor evidence="1">
        <name>Mg(2+)</name>
        <dbReference type="ChEBI" id="CHEBI:18420"/>
    </cofactor>
</comment>
<organism evidence="13">
    <name type="scientific">marine sediment metagenome</name>
    <dbReference type="NCBI Taxonomy" id="412755"/>
    <lineage>
        <taxon>unclassified sequences</taxon>
        <taxon>metagenomes</taxon>
        <taxon>ecological metagenomes</taxon>
    </lineage>
</organism>
<evidence type="ECO:0000256" key="10">
    <source>
        <dbReference type="ARBA" id="ARBA00022884"/>
    </source>
</evidence>
<keyword evidence="9" id="KW-0460">Magnesium</keyword>
<dbReference type="PANTHER" id="PTHR47545">
    <property type="entry name" value="MULTIFUNCTIONAL CCA PROTEIN"/>
    <property type="match status" value="1"/>
</dbReference>
<name>A0A0F9H0D7_9ZZZZ</name>
<keyword evidence="5" id="KW-0479">Metal-binding</keyword>
<gene>
    <name evidence="13" type="ORF">LCGC14_1763160</name>
</gene>
<evidence type="ECO:0000313" key="13">
    <source>
        <dbReference type="EMBL" id="KKM04544.1"/>
    </source>
</evidence>
<dbReference type="GO" id="GO:0042245">
    <property type="term" value="P:RNA repair"/>
    <property type="evidence" value="ECO:0007669"/>
    <property type="project" value="UniProtKB-KW"/>
</dbReference>
<feature type="domain" description="Poly A polymerase head" evidence="11">
    <location>
        <begin position="6"/>
        <end position="134"/>
    </location>
</feature>
<evidence type="ECO:0000256" key="9">
    <source>
        <dbReference type="ARBA" id="ARBA00022842"/>
    </source>
</evidence>